<evidence type="ECO:0000313" key="1">
    <source>
        <dbReference type="EMBL" id="KAH9001056.1"/>
    </source>
</evidence>
<dbReference type="Proteomes" id="UP001201163">
    <property type="component" value="Unassembled WGS sequence"/>
</dbReference>
<accession>A0AAD4LSK7</accession>
<dbReference type="EMBL" id="JAKELL010000001">
    <property type="protein sequence ID" value="KAH9001056.1"/>
    <property type="molecule type" value="Genomic_DNA"/>
</dbReference>
<gene>
    <name evidence="1" type="ORF">EDB92DRAFT_1788113</name>
</gene>
<proteinExistence type="predicted"/>
<dbReference type="AlphaFoldDB" id="A0AAD4LSK7"/>
<reference evidence="1" key="1">
    <citation type="submission" date="2022-01" db="EMBL/GenBank/DDBJ databases">
        <title>Comparative genomics reveals a dynamic genome evolution in the ectomycorrhizal milk-cap (Lactarius) mushrooms.</title>
        <authorList>
            <consortium name="DOE Joint Genome Institute"/>
            <person name="Lebreton A."/>
            <person name="Tang N."/>
            <person name="Kuo A."/>
            <person name="LaButti K."/>
            <person name="Drula E."/>
            <person name="Barry K."/>
            <person name="Clum A."/>
            <person name="Lipzen A."/>
            <person name="Mousain D."/>
            <person name="Ng V."/>
            <person name="Wang R."/>
            <person name="Wang X."/>
            <person name="Dai Y."/>
            <person name="Henrissat B."/>
            <person name="Grigoriev I.V."/>
            <person name="Guerin-Laguette A."/>
            <person name="Yu F."/>
            <person name="Martin F.M."/>
        </authorList>
    </citation>
    <scope>NUCLEOTIDE SEQUENCE</scope>
    <source>
        <strain evidence="1">QP</strain>
    </source>
</reference>
<name>A0AAD4LSK7_9AGAM</name>
<keyword evidence="2" id="KW-1185">Reference proteome</keyword>
<comment type="caution">
    <text evidence="1">The sequence shown here is derived from an EMBL/GenBank/DDBJ whole genome shotgun (WGS) entry which is preliminary data.</text>
</comment>
<evidence type="ECO:0000313" key="2">
    <source>
        <dbReference type="Proteomes" id="UP001201163"/>
    </source>
</evidence>
<sequence>MRRTSHTRRIVQADLPDVALNWQTLCLVSGGDIFTNQPCVELAGLGGINALLSTGGVCDQQDIADKMIDFAKSQGITNKKALVAAAVAYRQHARNADDIGDGVVPSTPYCTKAPRNPELEGIVNEQLPGVDPGLYGGPNEPIVAFGEDGTCPAGLTPDVSTCSCN</sequence>
<protein>
    <submittedName>
        <fullName evidence="1">Uncharacterized protein</fullName>
    </submittedName>
</protein>
<organism evidence="1 2">
    <name type="scientific">Lactarius akahatsu</name>
    <dbReference type="NCBI Taxonomy" id="416441"/>
    <lineage>
        <taxon>Eukaryota</taxon>
        <taxon>Fungi</taxon>
        <taxon>Dikarya</taxon>
        <taxon>Basidiomycota</taxon>
        <taxon>Agaricomycotina</taxon>
        <taxon>Agaricomycetes</taxon>
        <taxon>Russulales</taxon>
        <taxon>Russulaceae</taxon>
        <taxon>Lactarius</taxon>
    </lineage>
</organism>